<dbReference type="KEGG" id="rfq:117029899"/>
<dbReference type="RefSeq" id="XP_032975076.1">
    <property type="nucleotide sequence ID" value="XM_033119185.1"/>
</dbReference>
<dbReference type="GeneID" id="117029899"/>
<keyword evidence="5 6" id="KW-0472">Membrane</keyword>
<keyword evidence="9" id="KW-1185">Reference proteome</keyword>
<dbReference type="GO" id="GO:0007166">
    <property type="term" value="P:cell surface receptor signaling pathway"/>
    <property type="evidence" value="ECO:0007669"/>
    <property type="project" value="TreeGrafter"/>
</dbReference>
<feature type="transmembrane region" description="Helical" evidence="6">
    <location>
        <begin position="116"/>
        <end position="136"/>
    </location>
</feature>
<evidence type="ECO:0000256" key="4">
    <source>
        <dbReference type="ARBA" id="ARBA00022989"/>
    </source>
</evidence>
<evidence type="ECO:0000256" key="5">
    <source>
        <dbReference type="ARBA" id="ARBA00023136"/>
    </source>
</evidence>
<dbReference type="InterPro" id="IPR007237">
    <property type="entry name" value="CD20-like"/>
</dbReference>
<protein>
    <recommendedName>
        <fullName evidence="11">Membrane spanning 4-domains A6A</fullName>
    </recommendedName>
</protein>
<evidence type="ECO:0000313" key="9">
    <source>
        <dbReference type="Proteomes" id="UP000472240"/>
    </source>
</evidence>
<dbReference type="PANTHER" id="PTHR23320:SF135">
    <property type="entry name" value="MEMBRANE-SPANNING 4-DOMAINS SUBFAMILY A MEMBER 6A"/>
    <property type="match status" value="1"/>
</dbReference>
<evidence type="ECO:0000256" key="2">
    <source>
        <dbReference type="ARBA" id="ARBA00009565"/>
    </source>
</evidence>
<dbReference type="EMBL" id="JACAGC010000011">
    <property type="protein sequence ID" value="KAF6333628.1"/>
    <property type="molecule type" value="Genomic_DNA"/>
</dbReference>
<reference evidence="8 9" key="2">
    <citation type="journal article" date="2018" name="Annu Rev Anim Biosci">
        <title>Bat Biology, Genomes, and the Bat1K Project: To Generate Chromosome-Level Genomes for All Living Bat Species.</title>
        <authorList>
            <person name="Teeling E.C."/>
            <person name="Vernes S.C."/>
            <person name="Davalos L.M."/>
            <person name="Ray D.A."/>
            <person name="Gilbert M.T.P."/>
            <person name="Myers E."/>
        </authorList>
    </citation>
    <scope>NUCLEOTIDE SEQUENCE</scope>
</reference>
<reference evidence="8 9" key="3">
    <citation type="submission" date="2018-12" db="EMBL/GenBank/DDBJ databases">
        <title>G10K-VGP greater horseshoe bat female genome, primary haplotype.</title>
        <authorList>
            <person name="Teeling E."/>
            <person name="Myers G."/>
            <person name="Vernes S."/>
            <person name="Pippel M."/>
            <person name="Winkler S."/>
            <person name="Fedrigo O."/>
            <person name="Rhie A."/>
            <person name="Koren S."/>
            <person name="Phillippy A."/>
            <person name="Lewin H."/>
            <person name="Damas J."/>
            <person name="Howe K."/>
            <person name="Mountcastle J."/>
            <person name="Jarvis E.D."/>
        </authorList>
    </citation>
    <scope>NUCLEOTIDE SEQUENCE [LARGE SCALE GENOMIC DNA]</scope>
</reference>
<feature type="transmembrane region" description="Helical" evidence="6">
    <location>
        <begin position="180"/>
        <end position="209"/>
    </location>
</feature>
<reference evidence="8" key="5">
    <citation type="submission" date="2025-05" db="UniProtKB">
        <authorList>
            <consortium name="Ensembl"/>
        </authorList>
    </citation>
    <scope>IDENTIFICATION</scope>
</reference>
<dbReference type="Pfam" id="PF04103">
    <property type="entry name" value="CD20"/>
    <property type="match status" value="1"/>
</dbReference>
<evidence type="ECO:0000256" key="3">
    <source>
        <dbReference type="ARBA" id="ARBA00022692"/>
    </source>
</evidence>
<dbReference type="PANTHER" id="PTHR23320">
    <property type="entry name" value="MEMBRANE-SPANNING 4-DOMAINS SUBFAMILY A MS4A -RELATED"/>
    <property type="match status" value="1"/>
</dbReference>
<feature type="transmembrane region" description="Helical" evidence="6">
    <location>
        <begin position="85"/>
        <end position="104"/>
    </location>
</feature>
<dbReference type="GO" id="GO:0005802">
    <property type="term" value="C:trans-Golgi network"/>
    <property type="evidence" value="ECO:0007669"/>
    <property type="project" value="TreeGrafter"/>
</dbReference>
<accession>A0A671DZK2</accession>
<keyword evidence="3 6" id="KW-0812">Transmembrane</keyword>
<dbReference type="InterPro" id="IPR030417">
    <property type="entry name" value="MS4A"/>
</dbReference>
<dbReference type="OrthoDB" id="10071849at2759"/>
<reference evidence="7 10" key="4">
    <citation type="journal article" date="2020" name="Nature">
        <title>Six reference-quality genomes reveal evolution of bat adaptations.</title>
        <authorList>
            <person name="Jebb D."/>
            <person name="Huang Z."/>
            <person name="Pippel M."/>
            <person name="Hughes G.M."/>
            <person name="Lavrichenko K."/>
            <person name="Devanna P."/>
            <person name="Winkler S."/>
            <person name="Jermiin L.S."/>
            <person name="Skirmuntt E.C."/>
            <person name="Katzourakis A."/>
            <person name="Burkitt-Gray L."/>
            <person name="Ray D.A."/>
            <person name="Sullivan K.A.M."/>
            <person name="Roscito J.G."/>
            <person name="Kirilenko B.M."/>
            <person name="Davalos L.M."/>
            <person name="Corthals A.P."/>
            <person name="Power M.L."/>
            <person name="Jones G."/>
            <person name="Ransome R.D."/>
            <person name="Dechmann D.K.N."/>
            <person name="Locatelli A.G."/>
            <person name="Puechmaille S.J."/>
            <person name="Fedrigo O."/>
            <person name="Jarvis E.D."/>
            <person name="Hiller M."/>
            <person name="Vernes S.C."/>
            <person name="Myers E.W."/>
            <person name="Teeling E.C."/>
        </authorList>
    </citation>
    <scope>NUCLEOTIDE SEQUENCE [LARGE SCALE GENOMIC DNA]</scope>
    <source>
        <strain evidence="7">MRhiFer1</strain>
        <tissue evidence="7">Lung</tissue>
    </source>
</reference>
<organism evidence="8 9">
    <name type="scientific">Rhinolophus ferrumequinum</name>
    <name type="common">Greater horseshoe bat</name>
    <dbReference type="NCBI Taxonomy" id="59479"/>
    <lineage>
        <taxon>Eukaryota</taxon>
        <taxon>Metazoa</taxon>
        <taxon>Chordata</taxon>
        <taxon>Craniata</taxon>
        <taxon>Vertebrata</taxon>
        <taxon>Euteleostomi</taxon>
        <taxon>Mammalia</taxon>
        <taxon>Eutheria</taxon>
        <taxon>Laurasiatheria</taxon>
        <taxon>Chiroptera</taxon>
        <taxon>Yinpterochiroptera</taxon>
        <taxon>Rhinolophoidea</taxon>
        <taxon>Rhinolophidae</taxon>
        <taxon>Rhinolophinae</taxon>
        <taxon>Rhinolophus</taxon>
    </lineage>
</organism>
<dbReference type="GO" id="GO:0005886">
    <property type="term" value="C:plasma membrane"/>
    <property type="evidence" value="ECO:0007669"/>
    <property type="project" value="TreeGrafter"/>
</dbReference>
<dbReference type="AlphaFoldDB" id="A0A671DZK2"/>
<dbReference type="OMA" id="WWKEAHS"/>
<proteinExistence type="inferred from homology"/>
<gene>
    <name evidence="8" type="primary">LOC117029899</name>
    <name evidence="7" type="ORF">mRhiFer1_011307</name>
</gene>
<evidence type="ECO:0000256" key="6">
    <source>
        <dbReference type="SAM" id="Phobius"/>
    </source>
</evidence>
<comment type="subcellular location">
    <subcellularLocation>
        <location evidence="1">Membrane</location>
        <topology evidence="1">Multi-pass membrane protein</topology>
    </subcellularLocation>
</comment>
<feature type="transmembrane region" description="Helical" evidence="6">
    <location>
        <begin position="46"/>
        <end position="65"/>
    </location>
</feature>
<keyword evidence="4 6" id="KW-1133">Transmembrane helix</keyword>
<comment type="similarity">
    <text evidence="2">Belongs to the MS4A family.</text>
</comment>
<evidence type="ECO:0000313" key="8">
    <source>
        <dbReference type="Ensembl" id="ENSRFEP00010003677.1"/>
    </source>
</evidence>
<evidence type="ECO:0000256" key="1">
    <source>
        <dbReference type="ARBA" id="ARBA00004141"/>
    </source>
</evidence>
<dbReference type="Proteomes" id="UP000585614">
    <property type="component" value="Unassembled WGS sequence"/>
</dbReference>
<dbReference type="GeneTree" id="ENSGT00940000162688"/>
<dbReference type="Ensembl" id="ENSRFET00010004030.1">
    <property type="protein sequence ID" value="ENSRFEP00010003677.1"/>
    <property type="gene ID" value="ENSRFEG00010002575.1"/>
</dbReference>
<dbReference type="Proteomes" id="UP000472240">
    <property type="component" value="Chromosome 11"/>
</dbReference>
<name>A0A671DZK2_RHIFE</name>
<evidence type="ECO:0000313" key="10">
    <source>
        <dbReference type="Proteomes" id="UP000585614"/>
    </source>
</evidence>
<evidence type="ECO:0008006" key="11">
    <source>
        <dbReference type="Google" id="ProtNLM"/>
    </source>
</evidence>
<sequence length="249" mass="27052">MLSQPMTNETVVIVTSNRINLSQTENPKSTNQGQDILKKLKAEIKVLGTIQILCGVMVLSLGIILKSASFRPPFTQVFSPLLQAAYPFLGALCFVISGSLSIITEKKSTKSLVHSSLAANILSSLSALVGFVLLSVNLATLSPALRMCYLNHENVPSEHHGFNYYDSITDDSSRSCPITISLLAGMLSMTMICTMLELGLAVLVAVIWWKQAHSDFPDSVRFLTLSHKNKSGIITKATIDSGYEELLTS</sequence>
<evidence type="ECO:0000313" key="7">
    <source>
        <dbReference type="EMBL" id="KAF6333628.1"/>
    </source>
</evidence>
<reference evidence="8 9" key="1">
    <citation type="journal article" date="2015" name="Annu Rev Anim Biosci">
        <title>The Genome 10K Project: a way forward.</title>
        <authorList>
            <person name="Koepfli K.P."/>
            <person name="Paten B."/>
            <person name="O'Brien S.J."/>
            <person name="Koepfli K.P."/>
            <person name="Paten B."/>
            <person name="Antunes A."/>
            <person name="Belov K."/>
            <person name="Bustamante C."/>
            <person name="Castoe T.A."/>
            <person name="Clawson H."/>
            <person name="Crawford A.J."/>
            <person name="Diekhans M."/>
            <person name="Distel D."/>
            <person name="Durbin R."/>
            <person name="Earl D."/>
            <person name="Fujita M.K."/>
            <person name="Gamble T."/>
            <person name="Georges A."/>
            <person name="Gemmell N."/>
            <person name="Gilbert M.T."/>
            <person name="Graves J.M."/>
            <person name="Green R.E."/>
            <person name="Hickey G."/>
            <person name="Jarvis E.D."/>
            <person name="Johnson W."/>
            <person name="Komissarov A."/>
            <person name="Korf I."/>
            <person name="Kuhn R."/>
            <person name="Larkin D.M."/>
            <person name="Lewin H."/>
            <person name="Lopez J.V."/>
            <person name="Ma J."/>
            <person name="Marques-Bonet T."/>
            <person name="Miller W."/>
            <person name="Murphy R."/>
            <person name="Pevzner P."/>
            <person name="Shapiro B."/>
            <person name="Steiner C."/>
            <person name="Tamazian G."/>
            <person name="Venkatesh B."/>
            <person name="Wang J."/>
            <person name="Wayne R."/>
            <person name="Wiley E."/>
            <person name="Yang H."/>
            <person name="Zhang G."/>
            <person name="Haussler D."/>
            <person name="Ryder O."/>
            <person name="O'Brien S.J."/>
        </authorList>
    </citation>
    <scope>NUCLEOTIDE SEQUENCE</scope>
</reference>